<name>A0A6N9TA85_9HYPH</name>
<comment type="caution">
    <text evidence="1">The sequence shown here is derived from an EMBL/GenBank/DDBJ whole genome shotgun (WGS) entry which is preliminary data.</text>
</comment>
<keyword evidence="2" id="KW-1185">Reference proteome</keyword>
<reference evidence="1 2" key="1">
    <citation type="submission" date="2020-01" db="EMBL/GenBank/DDBJ databases">
        <title>Jiella pacifica sp. nov.</title>
        <authorList>
            <person name="Xue Z."/>
            <person name="Zhu S."/>
            <person name="Chen J."/>
            <person name="Yang J."/>
        </authorList>
    </citation>
    <scope>NUCLEOTIDE SEQUENCE [LARGE SCALE GENOMIC DNA]</scope>
    <source>
        <strain evidence="1 2">40Bstr34</strain>
    </source>
</reference>
<gene>
    <name evidence="1" type="ORF">GTK09_23890</name>
</gene>
<evidence type="ECO:0000313" key="2">
    <source>
        <dbReference type="Proteomes" id="UP000469011"/>
    </source>
</evidence>
<dbReference type="RefSeq" id="WP_163465920.1">
    <property type="nucleotide sequence ID" value="NZ_JAAAMG010000030.1"/>
</dbReference>
<dbReference type="EMBL" id="JAAAMG010000030">
    <property type="protein sequence ID" value="NDW07462.1"/>
    <property type="molecule type" value="Genomic_DNA"/>
</dbReference>
<protein>
    <submittedName>
        <fullName evidence="1">Uncharacterized protein</fullName>
    </submittedName>
</protein>
<dbReference type="AlphaFoldDB" id="A0A6N9TA85"/>
<proteinExistence type="predicted"/>
<accession>A0A6N9TA85</accession>
<organism evidence="1 2">
    <name type="scientific">Jiella pacifica</name>
    <dbReference type="NCBI Taxonomy" id="2696469"/>
    <lineage>
        <taxon>Bacteria</taxon>
        <taxon>Pseudomonadati</taxon>
        <taxon>Pseudomonadota</taxon>
        <taxon>Alphaproteobacteria</taxon>
        <taxon>Hyphomicrobiales</taxon>
        <taxon>Aurantimonadaceae</taxon>
        <taxon>Jiella</taxon>
    </lineage>
</organism>
<sequence>MWFERARTALEDAEIIFADPDNGLVSDDPGRRLEPHFAKRMPVAEVLALADGRPTIVYHHNSRFKGGHDAEVDFWMNRLGRRSIAVRCNAYSCRTFFVINPDAEIRERVVGFCRDWRDHKVSLHVNAAARCL</sequence>
<evidence type="ECO:0000313" key="1">
    <source>
        <dbReference type="EMBL" id="NDW07462.1"/>
    </source>
</evidence>
<dbReference type="Proteomes" id="UP000469011">
    <property type="component" value="Unassembled WGS sequence"/>
</dbReference>